<feature type="region of interest" description="Disordered" evidence="2">
    <location>
        <begin position="18"/>
        <end position="37"/>
    </location>
</feature>
<evidence type="ECO:0000256" key="2">
    <source>
        <dbReference type="SAM" id="MobiDB-lite"/>
    </source>
</evidence>
<dbReference type="SUPFAM" id="SSF48403">
    <property type="entry name" value="Ankyrin repeat"/>
    <property type="match status" value="1"/>
</dbReference>
<accession>A0A6B3SUC6</accession>
<dbReference type="InterPro" id="IPR051616">
    <property type="entry name" value="Cul2-RING_E3_ligase_SR"/>
</dbReference>
<feature type="repeat" description="ANK" evidence="1">
    <location>
        <begin position="269"/>
        <end position="301"/>
    </location>
</feature>
<dbReference type="EMBL" id="JAAIVB010000079">
    <property type="protein sequence ID" value="NEX64403.1"/>
    <property type="molecule type" value="Genomic_DNA"/>
</dbReference>
<comment type="caution">
    <text evidence="3">The sequence shown here is derived from an EMBL/GenBank/DDBJ whole genome shotgun (WGS) entry which is preliminary data.</text>
</comment>
<gene>
    <name evidence="3" type="ORF">G3574_25255</name>
</gene>
<evidence type="ECO:0000313" key="3">
    <source>
        <dbReference type="EMBL" id="NEX64403.1"/>
    </source>
</evidence>
<dbReference type="RefSeq" id="WP_163968332.1">
    <property type="nucleotide sequence ID" value="NZ_JAAIVB010000079.1"/>
</dbReference>
<name>A0A6B3SUC6_9BURK</name>
<reference evidence="3 4" key="1">
    <citation type="submission" date="2020-02" db="EMBL/GenBank/DDBJ databases">
        <authorList>
            <person name="Kim M.K."/>
        </authorList>
    </citation>
    <scope>NUCLEOTIDE SEQUENCE [LARGE SCALE GENOMIC DNA]</scope>
    <source>
        <strain evidence="3 4">17J57-3</strain>
    </source>
</reference>
<proteinExistence type="predicted"/>
<keyword evidence="1" id="KW-0040">ANK repeat</keyword>
<dbReference type="SMART" id="SM00248">
    <property type="entry name" value="ANK"/>
    <property type="match status" value="4"/>
</dbReference>
<feature type="compositionally biased region" description="Low complexity" evidence="2">
    <location>
        <begin position="348"/>
        <end position="362"/>
    </location>
</feature>
<sequence>MKIFSTLAACCAGDAVRGVDPGNGPSRRDSRLEEGGQRGEFTGIVQLDAPVWMTGLLPAPTQYDLNAAASLGRLTLLRMHAMAIPSGRRREMLSDAMFAALDGKCAPAMSTLLELGADVHAMRNGRTVLVRLMDRVFDQSMPCISASELDMLDMLMWRAECEGKRNDPSAGMSPRASDARLLRELLNSVSSHTRFADVPDAALHLALTVYRDRVTPQVVRDLVTLGADPNRQAGQGRISPLAMAARANLARVADELLHQGANVNLEDADGNTAGHIAAARRNVDVLMVLGRHGADFMLPNRHGVTARGRLMAPSEASPERFRLAVMQFFDARVLCLGARPSSRFTHATDSSVSSLPGSVTSDNEGRRPPSAMATPRPASPASLG</sequence>
<evidence type="ECO:0000313" key="4">
    <source>
        <dbReference type="Proteomes" id="UP000482155"/>
    </source>
</evidence>
<dbReference type="Proteomes" id="UP000482155">
    <property type="component" value="Unassembled WGS sequence"/>
</dbReference>
<organism evidence="3 4">
    <name type="scientific">Noviherbaspirillum galbum</name>
    <dbReference type="NCBI Taxonomy" id="2709383"/>
    <lineage>
        <taxon>Bacteria</taxon>
        <taxon>Pseudomonadati</taxon>
        <taxon>Pseudomonadota</taxon>
        <taxon>Betaproteobacteria</taxon>
        <taxon>Burkholderiales</taxon>
        <taxon>Oxalobacteraceae</taxon>
        <taxon>Noviherbaspirillum</taxon>
    </lineage>
</organism>
<dbReference type="Pfam" id="PF12796">
    <property type="entry name" value="Ank_2"/>
    <property type="match status" value="1"/>
</dbReference>
<evidence type="ECO:0000256" key="1">
    <source>
        <dbReference type="PROSITE-ProRule" id="PRU00023"/>
    </source>
</evidence>
<feature type="repeat" description="ANK" evidence="1">
    <location>
        <begin position="236"/>
        <end position="268"/>
    </location>
</feature>
<feature type="region of interest" description="Disordered" evidence="2">
    <location>
        <begin position="344"/>
        <end position="384"/>
    </location>
</feature>
<dbReference type="PANTHER" id="PTHR46224:SF64">
    <property type="entry name" value="IQ MOTIF AND ANKYRIN REPEAT DOMAIN-CONTAINING PROTEIN 1"/>
    <property type="match status" value="1"/>
</dbReference>
<dbReference type="Gene3D" id="1.25.40.20">
    <property type="entry name" value="Ankyrin repeat-containing domain"/>
    <property type="match status" value="1"/>
</dbReference>
<dbReference type="PROSITE" id="PS50088">
    <property type="entry name" value="ANK_REPEAT"/>
    <property type="match status" value="2"/>
</dbReference>
<keyword evidence="4" id="KW-1185">Reference proteome</keyword>
<dbReference type="AlphaFoldDB" id="A0A6B3SUC6"/>
<dbReference type="InterPro" id="IPR036770">
    <property type="entry name" value="Ankyrin_rpt-contain_sf"/>
</dbReference>
<dbReference type="InterPro" id="IPR002110">
    <property type="entry name" value="Ankyrin_rpt"/>
</dbReference>
<dbReference type="PANTHER" id="PTHR46224">
    <property type="entry name" value="ANKYRIN REPEAT FAMILY PROTEIN"/>
    <property type="match status" value="1"/>
</dbReference>
<protein>
    <submittedName>
        <fullName evidence="3">Ankyrin repeat domain-containing protein</fullName>
    </submittedName>
</protein>
<dbReference type="PROSITE" id="PS50297">
    <property type="entry name" value="ANK_REP_REGION"/>
    <property type="match status" value="1"/>
</dbReference>
<feature type="compositionally biased region" description="Basic and acidic residues" evidence="2">
    <location>
        <begin position="26"/>
        <end position="37"/>
    </location>
</feature>